<evidence type="ECO:0000313" key="4">
    <source>
        <dbReference type="Proteomes" id="UP000636010"/>
    </source>
</evidence>
<dbReference type="Proteomes" id="UP000636010">
    <property type="component" value="Unassembled WGS sequence"/>
</dbReference>
<evidence type="ECO:0000313" key="1">
    <source>
        <dbReference type="EMBL" id="GGC46218.1"/>
    </source>
</evidence>
<dbReference type="EMBL" id="BMEC01000012">
    <property type="protein sequence ID" value="GGC46218.1"/>
    <property type="molecule type" value="Genomic_DNA"/>
</dbReference>
<dbReference type="AlphaFoldDB" id="A0A2T4DW10"/>
<keyword evidence="4" id="KW-1185">Reference proteome</keyword>
<accession>A0A2T4DW10</accession>
<comment type="caution">
    <text evidence="2">The sequence shown here is derived from an EMBL/GenBank/DDBJ whole genome shotgun (WGS) entry which is preliminary data.</text>
</comment>
<reference evidence="2 3" key="2">
    <citation type="submission" date="2018-03" db="EMBL/GenBank/DDBJ databases">
        <title>Cross-interface Injection: A General Nanoliter Liquid Handling Method Applied to Single Cells Genome Amplification Automated Nanoliter Liquid Handling Applied to Single Cell Multiple Displacement Amplification.</title>
        <authorList>
            <person name="Yun J."/>
            <person name="Xu P."/>
            <person name="Xu J."/>
            <person name="Dai X."/>
            <person name="Wang Y."/>
            <person name="Zheng X."/>
            <person name="Cao C."/>
            <person name="Yi Q."/>
            <person name="Zhu Y."/>
            <person name="Wang L."/>
            <person name="Dong Z."/>
            <person name="Huang Y."/>
            <person name="Huang L."/>
            <person name="Du W."/>
        </authorList>
    </citation>
    <scope>NUCLEOTIDE SEQUENCE [LARGE SCALE GENOMIC DNA]</scope>
    <source>
        <strain evidence="2 3">Z-D1-2</strain>
    </source>
</reference>
<sequence length="97" mass="11235">MVPNKNTIVDLLNHLIKERRDISWKMGVGYHDGINISIYEILIFEIKNNRTISKIAFNGNSGKLLKIKVCGYRQKMADNIIDAILDINNFLRKGIYR</sequence>
<reference evidence="4" key="3">
    <citation type="journal article" date="2019" name="Int. J. Syst. Evol. Microbiol.">
        <title>The Global Catalogue of Microorganisms (GCM) 10K type strain sequencing project: providing services to taxonomists for standard genome sequencing and annotation.</title>
        <authorList>
            <consortium name="The Broad Institute Genomics Platform"/>
            <consortium name="The Broad Institute Genome Sequencing Center for Infectious Disease"/>
            <person name="Wu L."/>
            <person name="Ma J."/>
        </authorList>
    </citation>
    <scope>NUCLEOTIDE SEQUENCE [LARGE SCALE GENOMIC DNA]</scope>
    <source>
        <strain evidence="4">CGMCC 1.10832</strain>
    </source>
</reference>
<protein>
    <submittedName>
        <fullName evidence="2">Uncharacterized protein</fullName>
    </submittedName>
</protein>
<reference evidence="1" key="4">
    <citation type="submission" date="2024-05" db="EMBL/GenBank/DDBJ databases">
        <authorList>
            <person name="Sun Q."/>
            <person name="Zhou Y."/>
        </authorList>
    </citation>
    <scope>NUCLEOTIDE SEQUENCE</scope>
    <source>
        <strain evidence="1">CGMCC 1.10832</strain>
    </source>
</reference>
<dbReference type="RefSeq" id="WP_188465934.1">
    <property type="nucleotide sequence ID" value="NZ_BAABHU010000012.1"/>
</dbReference>
<dbReference type="EMBL" id="PYVU01000003">
    <property type="protein sequence ID" value="PTB97898.1"/>
    <property type="molecule type" value="Genomic_DNA"/>
</dbReference>
<evidence type="ECO:0000313" key="2">
    <source>
        <dbReference type="EMBL" id="PTB97898.1"/>
    </source>
</evidence>
<proteinExistence type="predicted"/>
<dbReference type="Proteomes" id="UP000240608">
    <property type="component" value="Unassembled WGS sequence"/>
</dbReference>
<name>A0A2T4DW10_9BACT</name>
<reference evidence="1" key="1">
    <citation type="journal article" date="2014" name="Int. J. Syst. Evol. Microbiol.">
        <title>Complete genome of a new Firmicutes species belonging to the dominant human colonic microbiota ('Ruminococcus bicirculans') reveals two chromosomes and a selective capacity to utilize plant glucans.</title>
        <authorList>
            <consortium name="NISC Comparative Sequencing Program"/>
            <person name="Wegmann U."/>
            <person name="Louis P."/>
            <person name="Goesmann A."/>
            <person name="Henrissat B."/>
            <person name="Duncan S.H."/>
            <person name="Flint H.J."/>
        </authorList>
    </citation>
    <scope>NUCLEOTIDE SEQUENCE</scope>
    <source>
        <strain evidence="1">CGMCC 1.10832</strain>
    </source>
</reference>
<organism evidence="2 3">
    <name type="scientific">Marivirga lumbricoides</name>
    <dbReference type="NCBI Taxonomy" id="1046115"/>
    <lineage>
        <taxon>Bacteria</taxon>
        <taxon>Pseudomonadati</taxon>
        <taxon>Bacteroidota</taxon>
        <taxon>Cytophagia</taxon>
        <taxon>Cytophagales</taxon>
        <taxon>Marivirgaceae</taxon>
        <taxon>Marivirga</taxon>
    </lineage>
</organism>
<gene>
    <name evidence="2" type="ORF">C9994_00810</name>
    <name evidence="1" type="ORF">GCM10011506_34800</name>
</gene>
<evidence type="ECO:0000313" key="3">
    <source>
        <dbReference type="Proteomes" id="UP000240608"/>
    </source>
</evidence>